<sequence>MSTPIIAFIGFGEAAQAFTRGWRSRGPVNVIAYDILFDDPVHAEAKRAECRALDVEPVAGAAEAAARADMVISAVTADQVLAAANSVLPGVHPGLLWLDINSAAPFRKADAAERVAARGAGTVDVAVMAPVYPRLHETPLLISGPAAAKAAPILTALGMKFELVSERTGDASTIKMIRSIAIKGFESVTMECVTAAVKLGIEDRIIPSVASSLSNIDFADLADHVMERVVVHGKRRAAEMREVAATLDHAGVSSFLPTATAAHQQWISDLGVKEGFGGEVPADARRIAREVLAAIAAKN</sequence>
<dbReference type="AlphaFoldDB" id="A0A1X7HKQ2"/>
<dbReference type="GO" id="GO:0016491">
    <property type="term" value="F:oxidoreductase activity"/>
    <property type="evidence" value="ECO:0007669"/>
    <property type="project" value="UniProtKB-KW"/>
</dbReference>
<dbReference type="Proteomes" id="UP000192936">
    <property type="component" value="Unassembled WGS sequence"/>
</dbReference>
<reference evidence="5 6" key="1">
    <citation type="submission" date="2017-04" db="EMBL/GenBank/DDBJ databases">
        <authorList>
            <person name="Afonso C.L."/>
            <person name="Miller P.J."/>
            <person name="Scott M.A."/>
            <person name="Spackman E."/>
            <person name="Goraichik I."/>
            <person name="Dimitrov K.M."/>
            <person name="Suarez D.L."/>
            <person name="Swayne D.E."/>
        </authorList>
    </citation>
    <scope>NUCLEOTIDE SEQUENCE [LARGE SCALE GENOMIC DNA]</scope>
    <source>
        <strain evidence="5 6">A2P</strain>
    </source>
</reference>
<dbReference type="Pfam" id="PF03446">
    <property type="entry name" value="NAD_binding_2"/>
    <property type="match status" value="1"/>
</dbReference>
<evidence type="ECO:0000259" key="4">
    <source>
        <dbReference type="Pfam" id="PF09130"/>
    </source>
</evidence>
<organism evidence="5 6">
    <name type="scientific">Azospirillum oryzae</name>
    <dbReference type="NCBI Taxonomy" id="286727"/>
    <lineage>
        <taxon>Bacteria</taxon>
        <taxon>Pseudomonadati</taxon>
        <taxon>Pseudomonadota</taxon>
        <taxon>Alphaproteobacteria</taxon>
        <taxon>Rhodospirillales</taxon>
        <taxon>Azospirillaceae</taxon>
        <taxon>Azospirillum</taxon>
    </lineage>
</organism>
<dbReference type="PIRSF" id="PIRSF000103">
    <property type="entry name" value="HIBADH"/>
    <property type="match status" value="1"/>
</dbReference>
<dbReference type="SUPFAM" id="SSF48179">
    <property type="entry name" value="6-phosphogluconate dehydrogenase C-terminal domain-like"/>
    <property type="match status" value="1"/>
</dbReference>
<dbReference type="OrthoDB" id="4333at2"/>
<dbReference type="EMBL" id="FXAK01000009">
    <property type="protein sequence ID" value="SMF88472.1"/>
    <property type="molecule type" value="Genomic_DNA"/>
</dbReference>
<dbReference type="GO" id="GO:0050661">
    <property type="term" value="F:NADP binding"/>
    <property type="evidence" value="ECO:0007669"/>
    <property type="project" value="InterPro"/>
</dbReference>
<evidence type="ECO:0000313" key="6">
    <source>
        <dbReference type="Proteomes" id="UP000192936"/>
    </source>
</evidence>
<feature type="domain" description="Phosphogluconate dehydrogenase NAD-binding putative C-terminal" evidence="4">
    <location>
        <begin position="196"/>
        <end position="266"/>
    </location>
</feature>
<evidence type="ECO:0000256" key="2">
    <source>
        <dbReference type="PIRSR" id="PIRSR000103-1"/>
    </source>
</evidence>
<dbReference type="InterPro" id="IPR006115">
    <property type="entry name" value="6PGDH_NADP-bd"/>
</dbReference>
<feature type="active site" evidence="2">
    <location>
        <position position="175"/>
    </location>
</feature>
<evidence type="ECO:0000256" key="1">
    <source>
        <dbReference type="ARBA" id="ARBA00023002"/>
    </source>
</evidence>
<gene>
    <name evidence="5" type="ORF">SAMN02982917_6411</name>
</gene>
<dbReference type="InterPro" id="IPR008927">
    <property type="entry name" value="6-PGluconate_DH-like_C_sf"/>
</dbReference>
<feature type="domain" description="6-phosphogluconate dehydrogenase NADP-binding" evidence="3">
    <location>
        <begin position="6"/>
        <end position="160"/>
    </location>
</feature>
<name>A0A1X7HKQ2_9PROT</name>
<accession>A0A1X7HKQ2</accession>
<dbReference type="InterPro" id="IPR036291">
    <property type="entry name" value="NAD(P)-bd_dom_sf"/>
</dbReference>
<dbReference type="InterPro" id="IPR015815">
    <property type="entry name" value="HIBADH-related"/>
</dbReference>
<dbReference type="RefSeq" id="WP_085091263.1">
    <property type="nucleotide sequence ID" value="NZ_FXAK01000009.1"/>
</dbReference>
<protein>
    <submittedName>
        <fullName evidence="5">3-hydroxyisobutyrate dehydrogenase</fullName>
    </submittedName>
</protein>
<dbReference type="Pfam" id="PF09130">
    <property type="entry name" value="DUF1932"/>
    <property type="match status" value="1"/>
</dbReference>
<dbReference type="Gene3D" id="1.10.1040.10">
    <property type="entry name" value="N-(1-d-carboxylethyl)-l-norvaline Dehydrogenase, domain 2"/>
    <property type="match status" value="1"/>
</dbReference>
<dbReference type="Gene3D" id="3.40.50.720">
    <property type="entry name" value="NAD(P)-binding Rossmann-like Domain"/>
    <property type="match status" value="1"/>
</dbReference>
<dbReference type="InterPro" id="IPR013328">
    <property type="entry name" value="6PGD_dom2"/>
</dbReference>
<keyword evidence="1" id="KW-0560">Oxidoreductase</keyword>
<dbReference type="InterPro" id="IPR015814">
    <property type="entry name" value="Pgluconate_DH_NAD-bd_C"/>
</dbReference>
<dbReference type="SUPFAM" id="SSF51735">
    <property type="entry name" value="NAD(P)-binding Rossmann-fold domains"/>
    <property type="match status" value="1"/>
</dbReference>
<dbReference type="STRING" id="286727.SAMN02982917_6411"/>
<evidence type="ECO:0000313" key="5">
    <source>
        <dbReference type="EMBL" id="SMF88472.1"/>
    </source>
</evidence>
<evidence type="ECO:0000259" key="3">
    <source>
        <dbReference type="Pfam" id="PF03446"/>
    </source>
</evidence>
<proteinExistence type="predicted"/>